<reference evidence="2 3" key="1">
    <citation type="submission" date="2023-08" db="EMBL/GenBank/DDBJ databases">
        <authorList>
            <person name="Girao M."/>
            <person name="Carvalho M.F."/>
        </authorList>
    </citation>
    <scope>NUCLEOTIDE SEQUENCE [LARGE SCALE GENOMIC DNA]</scope>
    <source>
        <strain evidence="2 3">CT-R113</strain>
    </source>
</reference>
<gene>
    <name evidence="2" type="ORF">Q8791_11975</name>
</gene>
<feature type="chain" id="PRO_5045530433" evidence="1">
    <location>
        <begin position="24"/>
        <end position="138"/>
    </location>
</feature>
<comment type="caution">
    <text evidence="2">The sequence shown here is derived from an EMBL/GenBank/DDBJ whole genome shotgun (WGS) entry which is preliminary data.</text>
</comment>
<evidence type="ECO:0000313" key="3">
    <source>
        <dbReference type="Proteomes" id="UP001356095"/>
    </source>
</evidence>
<dbReference type="Proteomes" id="UP001356095">
    <property type="component" value="Unassembled WGS sequence"/>
</dbReference>
<keyword evidence="1" id="KW-0732">Signal</keyword>
<sequence length="138" mass="13980">MNVLRAVGAVAALGLALASGALAASPAHAAAGEYNGACGIGYEVVDQVAIGNSGTTFLAHNNHTGHHCAVTVRATPGEPVETVVGLKRTPDDPRHAVYHSGHHAAYAGPVYLHTAGTCVDWFGYIGGDNGHRNGTDCG</sequence>
<evidence type="ECO:0000256" key="1">
    <source>
        <dbReference type="SAM" id="SignalP"/>
    </source>
</evidence>
<proteinExistence type="predicted"/>
<accession>A0ABU7K6Q3</accession>
<feature type="signal peptide" evidence="1">
    <location>
        <begin position="1"/>
        <end position="23"/>
    </location>
</feature>
<protein>
    <submittedName>
        <fullName evidence="2">Spore-associated protein A</fullName>
    </submittedName>
</protein>
<keyword evidence="3" id="KW-1185">Reference proteome</keyword>
<dbReference type="EMBL" id="JAUZMY010000010">
    <property type="protein sequence ID" value="MEE2037935.1"/>
    <property type="molecule type" value="Genomic_DNA"/>
</dbReference>
<dbReference type="RefSeq" id="WP_330091726.1">
    <property type="nucleotide sequence ID" value="NZ_JAUZMY010000010.1"/>
</dbReference>
<evidence type="ECO:0000313" key="2">
    <source>
        <dbReference type="EMBL" id="MEE2037935.1"/>
    </source>
</evidence>
<name>A0ABU7K6Q3_9ACTN</name>
<organism evidence="2 3">
    <name type="scientific">Nocardiopsis codii</name>
    <dbReference type="NCBI Taxonomy" id="3065942"/>
    <lineage>
        <taxon>Bacteria</taxon>
        <taxon>Bacillati</taxon>
        <taxon>Actinomycetota</taxon>
        <taxon>Actinomycetes</taxon>
        <taxon>Streptosporangiales</taxon>
        <taxon>Nocardiopsidaceae</taxon>
        <taxon>Nocardiopsis</taxon>
    </lineage>
</organism>